<dbReference type="Proteomes" id="UP000013827">
    <property type="component" value="Unassembled WGS sequence"/>
</dbReference>
<evidence type="ECO:0000313" key="3">
    <source>
        <dbReference type="EnsemblProtists" id="EOD41989"/>
    </source>
</evidence>
<dbReference type="EnsemblProtists" id="EOD41989">
    <property type="protein sequence ID" value="EOD41989"/>
    <property type="gene ID" value="EMIHUDRAFT_461051"/>
</dbReference>
<sequence>MISTEQPPRRTGLIVGAAATTAALFVLGVFVHQRHYNALTQMSDMTSAMTASDPLSTYYGGARRLEPCCPYLGGSNVKGPEPNATFGPAPFYQFVGESAIVGAKYSAAGAQTVADFATAGAAGGGYNPVENTAKRFSALSLTTANDYGTLAMGGSVKNPERGIVEDVLADPSHAGDILVKARDRRERRRGPLNTQAQNDAMTQMSGAAAAKMPAAQTGDMSHAGDAVAQNDAIAQAKGAAAAKMDEQGVPSAQAADLPHAGDNIAENGAVAQAEAAVAAKLQA</sequence>
<dbReference type="RefSeq" id="XP_005794418.1">
    <property type="nucleotide sequence ID" value="XM_005794361.1"/>
</dbReference>
<name>A0A0D3L1V4_EMIH1</name>
<dbReference type="PaxDb" id="2903-EOD41989"/>
<accession>A0A0D3L1V4</accession>
<feature type="region of interest" description="Disordered" evidence="1">
    <location>
        <begin position="175"/>
        <end position="223"/>
    </location>
</feature>
<evidence type="ECO:0000256" key="2">
    <source>
        <dbReference type="SAM" id="Phobius"/>
    </source>
</evidence>
<feature type="region of interest" description="Disordered" evidence="1">
    <location>
        <begin position="239"/>
        <end position="260"/>
    </location>
</feature>
<dbReference type="KEGG" id="ehx:EMIHUDRAFT_461051"/>
<reference evidence="3" key="2">
    <citation type="submission" date="2024-10" db="UniProtKB">
        <authorList>
            <consortium name="EnsemblProtists"/>
        </authorList>
    </citation>
    <scope>IDENTIFICATION</scope>
</reference>
<organism evidence="3 4">
    <name type="scientific">Emiliania huxleyi (strain CCMP1516)</name>
    <dbReference type="NCBI Taxonomy" id="280463"/>
    <lineage>
        <taxon>Eukaryota</taxon>
        <taxon>Haptista</taxon>
        <taxon>Haptophyta</taxon>
        <taxon>Prymnesiophyceae</taxon>
        <taxon>Isochrysidales</taxon>
        <taxon>Noelaerhabdaceae</taxon>
        <taxon>Emiliania</taxon>
    </lineage>
</organism>
<evidence type="ECO:0000313" key="4">
    <source>
        <dbReference type="Proteomes" id="UP000013827"/>
    </source>
</evidence>
<keyword evidence="2" id="KW-0472">Membrane</keyword>
<dbReference type="HOGENOM" id="CLU_984933_0_0_1"/>
<keyword evidence="4" id="KW-1185">Reference proteome</keyword>
<dbReference type="AlphaFoldDB" id="A0A0D3L1V4"/>
<feature type="transmembrane region" description="Helical" evidence="2">
    <location>
        <begin position="12"/>
        <end position="31"/>
    </location>
</feature>
<keyword evidence="2" id="KW-0812">Transmembrane</keyword>
<keyword evidence="2" id="KW-1133">Transmembrane helix</keyword>
<protein>
    <submittedName>
        <fullName evidence="3">Uncharacterized protein</fullName>
    </submittedName>
</protein>
<reference evidence="4" key="1">
    <citation type="journal article" date="2013" name="Nature">
        <title>Pan genome of the phytoplankton Emiliania underpins its global distribution.</title>
        <authorList>
            <person name="Read B.A."/>
            <person name="Kegel J."/>
            <person name="Klute M.J."/>
            <person name="Kuo A."/>
            <person name="Lefebvre S.C."/>
            <person name="Maumus F."/>
            <person name="Mayer C."/>
            <person name="Miller J."/>
            <person name="Monier A."/>
            <person name="Salamov A."/>
            <person name="Young J."/>
            <person name="Aguilar M."/>
            <person name="Claverie J.M."/>
            <person name="Frickenhaus S."/>
            <person name="Gonzalez K."/>
            <person name="Herman E.K."/>
            <person name="Lin Y.C."/>
            <person name="Napier J."/>
            <person name="Ogata H."/>
            <person name="Sarno A.F."/>
            <person name="Shmutz J."/>
            <person name="Schroeder D."/>
            <person name="de Vargas C."/>
            <person name="Verret F."/>
            <person name="von Dassow P."/>
            <person name="Valentin K."/>
            <person name="Van de Peer Y."/>
            <person name="Wheeler G."/>
            <person name="Dacks J.B."/>
            <person name="Delwiche C.F."/>
            <person name="Dyhrman S.T."/>
            <person name="Glockner G."/>
            <person name="John U."/>
            <person name="Richards T."/>
            <person name="Worden A.Z."/>
            <person name="Zhang X."/>
            <person name="Grigoriev I.V."/>
            <person name="Allen A.E."/>
            <person name="Bidle K."/>
            <person name="Borodovsky M."/>
            <person name="Bowler C."/>
            <person name="Brownlee C."/>
            <person name="Cock J.M."/>
            <person name="Elias M."/>
            <person name="Gladyshev V.N."/>
            <person name="Groth M."/>
            <person name="Guda C."/>
            <person name="Hadaegh A."/>
            <person name="Iglesias-Rodriguez M.D."/>
            <person name="Jenkins J."/>
            <person name="Jones B.M."/>
            <person name="Lawson T."/>
            <person name="Leese F."/>
            <person name="Lindquist E."/>
            <person name="Lobanov A."/>
            <person name="Lomsadze A."/>
            <person name="Malik S.B."/>
            <person name="Marsh M.E."/>
            <person name="Mackinder L."/>
            <person name="Mock T."/>
            <person name="Mueller-Roeber B."/>
            <person name="Pagarete A."/>
            <person name="Parker M."/>
            <person name="Probert I."/>
            <person name="Quesneville H."/>
            <person name="Raines C."/>
            <person name="Rensing S.A."/>
            <person name="Riano-Pachon D.M."/>
            <person name="Richier S."/>
            <person name="Rokitta S."/>
            <person name="Shiraiwa Y."/>
            <person name="Soanes D.M."/>
            <person name="van der Giezen M."/>
            <person name="Wahlund T.M."/>
            <person name="Williams B."/>
            <person name="Wilson W."/>
            <person name="Wolfe G."/>
            <person name="Wurch L.L."/>
        </authorList>
    </citation>
    <scope>NUCLEOTIDE SEQUENCE</scope>
</reference>
<feature type="compositionally biased region" description="Polar residues" evidence="1">
    <location>
        <begin position="192"/>
        <end position="205"/>
    </location>
</feature>
<dbReference type="GeneID" id="17287259"/>
<evidence type="ECO:0000256" key="1">
    <source>
        <dbReference type="SAM" id="MobiDB-lite"/>
    </source>
</evidence>
<proteinExistence type="predicted"/>